<dbReference type="Proteomes" id="UP001158576">
    <property type="component" value="Chromosome PAR"/>
</dbReference>
<feature type="region of interest" description="Disordered" evidence="1">
    <location>
        <begin position="1"/>
        <end position="377"/>
    </location>
</feature>
<dbReference type="Gene3D" id="3.40.50.300">
    <property type="entry name" value="P-loop containing nucleotide triphosphate hydrolases"/>
    <property type="match status" value="1"/>
</dbReference>
<reference evidence="2 3" key="1">
    <citation type="submission" date="2021-04" db="EMBL/GenBank/DDBJ databases">
        <authorList>
            <person name="Bliznina A."/>
        </authorList>
    </citation>
    <scope>NUCLEOTIDE SEQUENCE [LARGE SCALE GENOMIC DNA]</scope>
</reference>
<accession>A0ABN7RQK0</accession>
<dbReference type="SUPFAM" id="SSF52540">
    <property type="entry name" value="P-loop containing nucleoside triphosphate hydrolases"/>
    <property type="match status" value="1"/>
</dbReference>
<gene>
    <name evidence="2" type="ORF">OKIOD_LOCUS1416</name>
</gene>
<feature type="compositionally biased region" description="Pro residues" evidence="1">
    <location>
        <begin position="258"/>
        <end position="267"/>
    </location>
</feature>
<evidence type="ECO:0000256" key="1">
    <source>
        <dbReference type="SAM" id="MobiDB-lite"/>
    </source>
</evidence>
<keyword evidence="3" id="KW-1185">Reference proteome</keyword>
<feature type="compositionally biased region" description="Basic residues" evidence="1">
    <location>
        <begin position="156"/>
        <end position="175"/>
    </location>
</feature>
<feature type="compositionally biased region" description="Basic and acidic residues" evidence="1">
    <location>
        <begin position="367"/>
        <end position="377"/>
    </location>
</feature>
<feature type="compositionally biased region" description="Basic and acidic residues" evidence="1">
    <location>
        <begin position="248"/>
        <end position="257"/>
    </location>
</feature>
<feature type="compositionally biased region" description="Low complexity" evidence="1">
    <location>
        <begin position="338"/>
        <end position="348"/>
    </location>
</feature>
<name>A0ABN7RQK0_OIKDI</name>
<dbReference type="InterPro" id="IPR027417">
    <property type="entry name" value="P-loop_NTPase"/>
</dbReference>
<dbReference type="PANTHER" id="PTHR23389">
    <property type="entry name" value="CHROMOSOME TRANSMISSION FIDELITY FACTOR 18"/>
    <property type="match status" value="1"/>
</dbReference>
<protein>
    <submittedName>
        <fullName evidence="2">Oidioi.mRNA.OKI2018_I69.PAR.g9858.t1.cds</fullName>
    </submittedName>
</protein>
<sequence length="1025" mass="116092">MAVEDEKKKGILGYFKPLKEKNLNNETAENGKKKTKSRNLSTESPRNPPSPIVEISSSDSEPENDSSKKKPSIKALPKKSITPRKTPPKPAVLKNFPLFSPKVSKPPTPQRSSSNASLNESLPDINGIDLLSSTSQVISSDSDGEVFTSQETAKTPKIKLTKKKSSGSKRKKSQKKQAIAPINEEEENEPEKDEEQEIPKPDCPVSETNKKSKKRKASATEAVKPARLESIQEDEAASTPRRRSSRIKKIEETKPPVEEPSPSPPSPPRKREKLDPKLAKSSAKATPKARRNSSTTSSKAQTPSSKRNSSAKLVENGTPVKVNGLKKLMNTAKETPNKSSKSSSKSSSNGPVIEIDSDDEKPQQPAKKTEPPITKEELDFYAKEDEKVKSWKKYCELKDGDFQLHLEKRIERAERNLIINDEDIEKILGKIQKANKSMDVAENWKRVSNQGISEESDLLQFTRLYQPVKLPDFIGGDSSDKNRVASWMYDWRCLADKRREQSQSSKAEAVAPQSNNGKQKKKTKKKGSRRRSDSDSSDEEYVLEKENVPDSKTVFLFGMSGLGKAAFVHACAKEYNFKVIEVHPGQERSGSVLRETLSEATQSERLQQKKTAIQNFFKISKVKEAMKTAEKSKDTLIYFSNVDLLFSEDEGFWRALKNFIDKTKVPIIFSGETIEANSGLNPEKSNIDAEEQQKCIEVALTCMQRKDLISFLRLVALDKGFFLSQENAATLTNYCHSYRQCLLQLQLWSCAYPLANSSPLLDTCGVRKLDKEENEKDGKPQEIQDFSRIAFLDSKKDKLLSLYNGGVRFIAVNRWKLMNEGVKYRRISMDEDEFDDLVKMRRFTSVMSLLDRRTCSIQETWSSAKSDTTNSCCRAPRMDSNRHHSLQQEIQCYLETSALQNSTISERLWLPTIDKEFQFSKPLPKSKAMTASSVDEKVLNYQNQLDGCCWKVPPFYSMGYRLFARDYVPAIAHFYRQFKESGELNARGIRKRGGGQDYLESRGFACWDEDDKDFLSRPFPYFLKY</sequence>
<feature type="compositionally biased region" description="Low complexity" evidence="1">
    <location>
        <begin position="132"/>
        <end position="141"/>
    </location>
</feature>
<evidence type="ECO:0000313" key="2">
    <source>
        <dbReference type="EMBL" id="CAG5081370.1"/>
    </source>
</evidence>
<feature type="region of interest" description="Disordered" evidence="1">
    <location>
        <begin position="502"/>
        <end position="543"/>
    </location>
</feature>
<feature type="compositionally biased region" description="Basic residues" evidence="1">
    <location>
        <begin position="518"/>
        <end position="529"/>
    </location>
</feature>
<feature type="compositionally biased region" description="Acidic residues" evidence="1">
    <location>
        <begin position="183"/>
        <end position="196"/>
    </location>
</feature>
<proteinExistence type="predicted"/>
<feature type="compositionally biased region" description="Polar residues" evidence="1">
    <location>
        <begin position="292"/>
        <end position="311"/>
    </location>
</feature>
<feature type="compositionally biased region" description="Polar residues" evidence="1">
    <location>
        <begin position="110"/>
        <end position="120"/>
    </location>
</feature>
<dbReference type="PANTHER" id="PTHR23389:SF21">
    <property type="entry name" value="ATPASE FAMILY AAA DOMAIN-CONTAINING PROTEIN 5"/>
    <property type="match status" value="1"/>
</dbReference>
<evidence type="ECO:0000313" key="3">
    <source>
        <dbReference type="Proteomes" id="UP001158576"/>
    </source>
</evidence>
<dbReference type="EMBL" id="OU015568">
    <property type="protein sequence ID" value="CAG5081370.1"/>
    <property type="molecule type" value="Genomic_DNA"/>
</dbReference>
<organism evidence="2 3">
    <name type="scientific">Oikopleura dioica</name>
    <name type="common">Tunicate</name>
    <dbReference type="NCBI Taxonomy" id="34765"/>
    <lineage>
        <taxon>Eukaryota</taxon>
        <taxon>Metazoa</taxon>
        <taxon>Chordata</taxon>
        <taxon>Tunicata</taxon>
        <taxon>Appendicularia</taxon>
        <taxon>Copelata</taxon>
        <taxon>Oikopleuridae</taxon>
        <taxon>Oikopleura</taxon>
    </lineage>
</organism>